<comment type="caution">
    <text evidence="1">The sequence shown here is derived from an EMBL/GenBank/DDBJ whole genome shotgun (WGS) entry which is preliminary data.</text>
</comment>
<reference evidence="1" key="1">
    <citation type="journal article" date="2019" name="bioRxiv">
        <title>The Genome of the Zebra Mussel, Dreissena polymorpha: A Resource for Invasive Species Research.</title>
        <authorList>
            <person name="McCartney M.A."/>
            <person name="Auch B."/>
            <person name="Kono T."/>
            <person name="Mallez S."/>
            <person name="Zhang Y."/>
            <person name="Obille A."/>
            <person name="Becker A."/>
            <person name="Abrahante J.E."/>
            <person name="Garbe J."/>
            <person name="Badalamenti J.P."/>
            <person name="Herman A."/>
            <person name="Mangelson H."/>
            <person name="Liachko I."/>
            <person name="Sullivan S."/>
            <person name="Sone E.D."/>
            <person name="Koren S."/>
            <person name="Silverstein K.A.T."/>
            <person name="Beckman K.B."/>
            <person name="Gohl D.M."/>
        </authorList>
    </citation>
    <scope>NUCLEOTIDE SEQUENCE</scope>
    <source>
        <strain evidence="1">Duluth1</strain>
        <tissue evidence="1">Whole animal</tissue>
    </source>
</reference>
<keyword evidence="2" id="KW-1185">Reference proteome</keyword>
<name>A0A9D4KGP5_DREPO</name>
<evidence type="ECO:0000313" key="2">
    <source>
        <dbReference type="Proteomes" id="UP000828390"/>
    </source>
</evidence>
<proteinExistence type="predicted"/>
<evidence type="ECO:0000313" key="1">
    <source>
        <dbReference type="EMBL" id="KAH3839570.1"/>
    </source>
</evidence>
<gene>
    <name evidence="1" type="ORF">DPMN_113002</name>
</gene>
<dbReference type="EMBL" id="JAIWYP010000004">
    <property type="protein sequence ID" value="KAH3839570.1"/>
    <property type="molecule type" value="Genomic_DNA"/>
</dbReference>
<reference evidence="1" key="2">
    <citation type="submission" date="2020-11" db="EMBL/GenBank/DDBJ databases">
        <authorList>
            <person name="McCartney M.A."/>
            <person name="Auch B."/>
            <person name="Kono T."/>
            <person name="Mallez S."/>
            <person name="Becker A."/>
            <person name="Gohl D.M."/>
            <person name="Silverstein K.A.T."/>
            <person name="Koren S."/>
            <person name="Bechman K.B."/>
            <person name="Herman A."/>
            <person name="Abrahante J.E."/>
            <person name="Garbe J."/>
        </authorList>
    </citation>
    <scope>NUCLEOTIDE SEQUENCE</scope>
    <source>
        <strain evidence="1">Duluth1</strain>
        <tissue evidence="1">Whole animal</tissue>
    </source>
</reference>
<dbReference type="Proteomes" id="UP000828390">
    <property type="component" value="Unassembled WGS sequence"/>
</dbReference>
<sequence>MSLHQLKSLKWLDLKDNPLVPELRKVAGDCLDEAQCKKCATDVSVQEMCHRLKCARNVPHMLICKKCTTDVRVQEMCNRCVLEMCLTLRC</sequence>
<organism evidence="1 2">
    <name type="scientific">Dreissena polymorpha</name>
    <name type="common">Zebra mussel</name>
    <name type="synonym">Mytilus polymorpha</name>
    <dbReference type="NCBI Taxonomy" id="45954"/>
    <lineage>
        <taxon>Eukaryota</taxon>
        <taxon>Metazoa</taxon>
        <taxon>Spiralia</taxon>
        <taxon>Lophotrochozoa</taxon>
        <taxon>Mollusca</taxon>
        <taxon>Bivalvia</taxon>
        <taxon>Autobranchia</taxon>
        <taxon>Heteroconchia</taxon>
        <taxon>Euheterodonta</taxon>
        <taxon>Imparidentia</taxon>
        <taxon>Neoheterodontei</taxon>
        <taxon>Myida</taxon>
        <taxon>Dreissenoidea</taxon>
        <taxon>Dreissenidae</taxon>
        <taxon>Dreissena</taxon>
    </lineage>
</organism>
<accession>A0A9D4KGP5</accession>
<protein>
    <submittedName>
        <fullName evidence="1">Uncharacterized protein</fullName>
    </submittedName>
</protein>
<dbReference type="AlphaFoldDB" id="A0A9D4KGP5"/>